<sequence>MKGLLASSNPVDRVLWLTLPETVEVLRNFYLKVADIIQYVLTFMMLLLPCFFAGGLICITVPSSAINADAMTPEIHSNVVSAALMDICDLVLMVENKSEFDKKDRQLAYNQAMAASELLSWFGFSPLPFEEELKVRLADATST</sequence>
<dbReference type="OrthoDB" id="6263426at2759"/>
<reference evidence="2 3" key="1">
    <citation type="submission" date="2018-11" db="EMBL/GenBank/DDBJ databases">
        <authorList>
            <consortium name="Pathogen Informatics"/>
        </authorList>
    </citation>
    <scope>NUCLEOTIDE SEQUENCE [LARGE SCALE GENOMIC DNA]</scope>
</reference>
<keyword evidence="1" id="KW-0472">Membrane</keyword>
<evidence type="ECO:0000313" key="3">
    <source>
        <dbReference type="Proteomes" id="UP000281553"/>
    </source>
</evidence>
<keyword evidence="3" id="KW-1185">Reference proteome</keyword>
<feature type="transmembrane region" description="Helical" evidence="1">
    <location>
        <begin position="36"/>
        <end position="61"/>
    </location>
</feature>
<keyword evidence="1" id="KW-1133">Transmembrane helix</keyword>
<gene>
    <name evidence="2" type="ORF">DILT_LOCUS7011</name>
</gene>
<dbReference type="AlphaFoldDB" id="A0A3P7LCS0"/>
<dbReference type="Proteomes" id="UP000281553">
    <property type="component" value="Unassembled WGS sequence"/>
</dbReference>
<accession>A0A3P7LCS0</accession>
<protein>
    <submittedName>
        <fullName evidence="2">Uncharacterized protein</fullName>
    </submittedName>
</protein>
<dbReference type="EMBL" id="UYRU01050903">
    <property type="protein sequence ID" value="VDN11180.1"/>
    <property type="molecule type" value="Genomic_DNA"/>
</dbReference>
<evidence type="ECO:0000256" key="1">
    <source>
        <dbReference type="SAM" id="Phobius"/>
    </source>
</evidence>
<proteinExistence type="predicted"/>
<name>A0A3P7LCS0_DIBLA</name>
<organism evidence="2 3">
    <name type="scientific">Dibothriocephalus latus</name>
    <name type="common">Fish tapeworm</name>
    <name type="synonym">Diphyllobothrium latum</name>
    <dbReference type="NCBI Taxonomy" id="60516"/>
    <lineage>
        <taxon>Eukaryota</taxon>
        <taxon>Metazoa</taxon>
        <taxon>Spiralia</taxon>
        <taxon>Lophotrochozoa</taxon>
        <taxon>Platyhelminthes</taxon>
        <taxon>Cestoda</taxon>
        <taxon>Eucestoda</taxon>
        <taxon>Diphyllobothriidea</taxon>
        <taxon>Diphyllobothriidae</taxon>
        <taxon>Dibothriocephalus</taxon>
    </lineage>
</organism>
<keyword evidence="1" id="KW-0812">Transmembrane</keyword>
<evidence type="ECO:0000313" key="2">
    <source>
        <dbReference type="EMBL" id="VDN11180.1"/>
    </source>
</evidence>